<keyword evidence="1" id="KW-1133">Transmembrane helix</keyword>
<keyword evidence="1" id="KW-0812">Transmembrane</keyword>
<evidence type="ECO:0000313" key="3">
    <source>
        <dbReference type="Proteomes" id="UP001243420"/>
    </source>
</evidence>
<sequence length="58" mass="5999">MALFIRSRTRGINFLLGGTLVAVAFTAFLAFGGSLDLGIGAPKVRIDEPTAFAGTSPD</sequence>
<evidence type="ECO:0000256" key="1">
    <source>
        <dbReference type="SAM" id="Phobius"/>
    </source>
</evidence>
<dbReference type="Proteomes" id="UP001243420">
    <property type="component" value="Chromosome"/>
</dbReference>
<dbReference type="RefSeq" id="WP_279965401.1">
    <property type="nucleotide sequence ID" value="NZ_CP122537.1"/>
</dbReference>
<reference evidence="2 3" key="1">
    <citation type="submission" date="2023-04" db="EMBL/GenBank/DDBJ databases">
        <title>Jannaschia ovalis sp. nov., a marine bacterium isolated from sea tidal flat.</title>
        <authorList>
            <person name="Kwon D.Y."/>
            <person name="Kim J.-J."/>
        </authorList>
    </citation>
    <scope>NUCLEOTIDE SEQUENCE [LARGE SCALE GENOMIC DNA]</scope>
    <source>
        <strain evidence="2 3">GRR-S6-38</strain>
    </source>
</reference>
<keyword evidence="3" id="KW-1185">Reference proteome</keyword>
<dbReference type="EMBL" id="CP122537">
    <property type="protein sequence ID" value="WGH78650.1"/>
    <property type="molecule type" value="Genomic_DNA"/>
</dbReference>
<organism evidence="2 3">
    <name type="scientific">Jannaschia ovalis</name>
    <dbReference type="NCBI Taxonomy" id="3038773"/>
    <lineage>
        <taxon>Bacteria</taxon>
        <taxon>Pseudomonadati</taxon>
        <taxon>Pseudomonadota</taxon>
        <taxon>Alphaproteobacteria</taxon>
        <taxon>Rhodobacterales</taxon>
        <taxon>Roseobacteraceae</taxon>
        <taxon>Jannaschia</taxon>
    </lineage>
</organism>
<gene>
    <name evidence="2" type="ORF">P8627_16810</name>
</gene>
<proteinExistence type="predicted"/>
<accession>A0ABY8LEY3</accession>
<protein>
    <submittedName>
        <fullName evidence="2">Uncharacterized protein</fullName>
    </submittedName>
</protein>
<name>A0ABY8LEY3_9RHOB</name>
<keyword evidence="1" id="KW-0472">Membrane</keyword>
<evidence type="ECO:0000313" key="2">
    <source>
        <dbReference type="EMBL" id="WGH78650.1"/>
    </source>
</evidence>
<feature type="transmembrane region" description="Helical" evidence="1">
    <location>
        <begin position="12"/>
        <end position="31"/>
    </location>
</feature>